<evidence type="ECO:0000256" key="1">
    <source>
        <dbReference type="ARBA" id="ARBA00004651"/>
    </source>
</evidence>
<keyword evidence="2" id="KW-1003">Cell membrane</keyword>
<proteinExistence type="predicted"/>
<keyword evidence="5 8" id="KW-0812">Transmembrane</keyword>
<feature type="transmembrane region" description="Helical" evidence="8">
    <location>
        <begin position="265"/>
        <end position="283"/>
    </location>
</feature>
<keyword evidence="7 8" id="KW-0472">Membrane</keyword>
<keyword evidence="3" id="KW-0328">Glycosyltransferase</keyword>
<gene>
    <name evidence="9" type="ORF">E9228_002858</name>
</gene>
<feature type="transmembrane region" description="Helical" evidence="8">
    <location>
        <begin position="241"/>
        <end position="258"/>
    </location>
</feature>
<dbReference type="PANTHER" id="PTHR33908">
    <property type="entry name" value="MANNOSYLTRANSFERASE YKCB-RELATED"/>
    <property type="match status" value="1"/>
</dbReference>
<protein>
    <submittedName>
        <fullName evidence="9">4-amino-4-deoxy-L-arabinose transferase-like glycosyltransferase</fullName>
    </submittedName>
</protein>
<evidence type="ECO:0000256" key="2">
    <source>
        <dbReference type="ARBA" id="ARBA00022475"/>
    </source>
</evidence>
<feature type="transmembrane region" description="Helical" evidence="8">
    <location>
        <begin position="406"/>
        <end position="425"/>
    </location>
</feature>
<evidence type="ECO:0000313" key="9">
    <source>
        <dbReference type="EMBL" id="NII42200.1"/>
    </source>
</evidence>
<feature type="transmembrane region" description="Helical" evidence="8">
    <location>
        <begin position="20"/>
        <end position="39"/>
    </location>
</feature>
<comment type="caution">
    <text evidence="9">The sequence shown here is derived from an EMBL/GenBank/DDBJ whole genome shotgun (WGS) entry which is preliminary data.</text>
</comment>
<dbReference type="InterPro" id="IPR050297">
    <property type="entry name" value="LipidA_mod_glycosyltrf_83"/>
</dbReference>
<evidence type="ECO:0000256" key="3">
    <source>
        <dbReference type="ARBA" id="ARBA00022676"/>
    </source>
</evidence>
<keyword evidence="10" id="KW-1185">Reference proteome</keyword>
<dbReference type="Proteomes" id="UP001318300">
    <property type="component" value="Unassembled WGS sequence"/>
</dbReference>
<dbReference type="EMBL" id="JAAOYO010000004">
    <property type="protein sequence ID" value="NII42200.1"/>
    <property type="molecule type" value="Genomic_DNA"/>
</dbReference>
<feature type="transmembrane region" description="Helical" evidence="8">
    <location>
        <begin position="344"/>
        <end position="362"/>
    </location>
</feature>
<comment type="subcellular location">
    <subcellularLocation>
        <location evidence="1">Cell membrane</location>
        <topology evidence="1">Multi-pass membrane protein</topology>
    </subcellularLocation>
</comment>
<name>A0ABX0TEJ6_9MICO</name>
<feature type="transmembrane region" description="Helical" evidence="8">
    <location>
        <begin position="437"/>
        <end position="461"/>
    </location>
</feature>
<dbReference type="PANTHER" id="PTHR33908:SF11">
    <property type="entry name" value="MEMBRANE PROTEIN"/>
    <property type="match status" value="1"/>
</dbReference>
<evidence type="ECO:0000256" key="7">
    <source>
        <dbReference type="ARBA" id="ARBA00023136"/>
    </source>
</evidence>
<evidence type="ECO:0000313" key="10">
    <source>
        <dbReference type="Proteomes" id="UP001318300"/>
    </source>
</evidence>
<sequence>MLTTTGRRADAPPTTRRERIAVAVVTVTFGLWLLVWALVVPVFQAPDETAHIDATVHLAIGDAWVAPGEMHVLNAVQAAAGQQATLPKAEWSDFAELLAGAPGESSTVDQMTQHPPTAYLVGALVLKAVHFADLRWDHAVLVLRLVDVAAVTLLPLLTWASVRRLTRSPRAAVVGALALFATPQLASIASSVSNDAPVMLVAGIVVWLSVRLLTGDLRWRTTVALAVALGALIWIKGTGLPAIPFVALVVLVAGAGVLPLTRRVVRTVVTLGIAAVVGAWWWLHNLLTSGQVQPNGYTAMRPPKDFPPGEHPTLAHFLDVSWGTLARTFWGSPGIKAQVSIGDLLTSLLTLVALVAVVVFAFRRGAGRREVLVLAVFPALLIGIQTYTSAHAYLTTTEVAATQGRYYFPAIVCLIALSAVAWGRLAPAAGSRGRDAVAVGLAIALPAVGLYGLGVASSWFWNAARGPLTAAGITRYEALGPVPPVLVGALVLLVLVGLAVTVVAVVRTGGAVPVADERRPVAPRG</sequence>
<evidence type="ECO:0000256" key="5">
    <source>
        <dbReference type="ARBA" id="ARBA00022692"/>
    </source>
</evidence>
<evidence type="ECO:0000256" key="4">
    <source>
        <dbReference type="ARBA" id="ARBA00022679"/>
    </source>
</evidence>
<feature type="transmembrane region" description="Helical" evidence="8">
    <location>
        <begin position="481"/>
        <end position="506"/>
    </location>
</feature>
<evidence type="ECO:0000256" key="8">
    <source>
        <dbReference type="SAM" id="Phobius"/>
    </source>
</evidence>
<feature type="transmembrane region" description="Helical" evidence="8">
    <location>
        <begin position="196"/>
        <end position="214"/>
    </location>
</feature>
<organism evidence="9 10">
    <name type="scientific">Curtobacterium salicis</name>
    <dbReference type="NCBI Taxonomy" id="1779862"/>
    <lineage>
        <taxon>Bacteria</taxon>
        <taxon>Bacillati</taxon>
        <taxon>Actinomycetota</taxon>
        <taxon>Actinomycetes</taxon>
        <taxon>Micrococcales</taxon>
        <taxon>Microbacteriaceae</taxon>
        <taxon>Curtobacterium</taxon>
    </lineage>
</organism>
<evidence type="ECO:0000256" key="6">
    <source>
        <dbReference type="ARBA" id="ARBA00022989"/>
    </source>
</evidence>
<dbReference type="RefSeq" id="WP_166781184.1">
    <property type="nucleotide sequence ID" value="NZ_JAAOYO010000004.1"/>
</dbReference>
<keyword evidence="4" id="KW-0808">Transferase</keyword>
<feature type="transmembrane region" description="Helical" evidence="8">
    <location>
        <begin position="139"/>
        <end position="159"/>
    </location>
</feature>
<keyword evidence="6 8" id="KW-1133">Transmembrane helix</keyword>
<dbReference type="InterPro" id="IPR018674">
    <property type="entry name" value="DUF2142_membrane"/>
</dbReference>
<dbReference type="Pfam" id="PF09913">
    <property type="entry name" value="DUF2142"/>
    <property type="match status" value="1"/>
</dbReference>
<feature type="transmembrane region" description="Helical" evidence="8">
    <location>
        <begin position="371"/>
        <end position="394"/>
    </location>
</feature>
<reference evidence="9 10" key="1">
    <citation type="submission" date="2020-03" db="EMBL/GenBank/DDBJ databases">
        <title>Above-ground endophytic microbial communities from plants in different locations in the United States.</title>
        <authorList>
            <person name="Frank C."/>
        </authorList>
    </citation>
    <scope>NUCLEOTIDE SEQUENCE [LARGE SCALE GENOMIC DNA]</scope>
    <source>
        <strain evidence="9 10">WW7</strain>
    </source>
</reference>
<accession>A0ABX0TEJ6</accession>